<accession>A0A178Z4B8</accession>
<gene>
    <name evidence="1" type="ORF">AYL99_11825</name>
</gene>
<comment type="caution">
    <text evidence="1">The sequence shown here is derived from an EMBL/GenBank/DDBJ whole genome shotgun (WGS) entry which is preliminary data.</text>
</comment>
<dbReference type="RefSeq" id="XP_018687312.1">
    <property type="nucleotide sequence ID" value="XM_018843329.1"/>
</dbReference>
<dbReference type="AlphaFoldDB" id="A0A178Z4B8"/>
<evidence type="ECO:0000313" key="2">
    <source>
        <dbReference type="Proteomes" id="UP000078343"/>
    </source>
</evidence>
<proteinExistence type="predicted"/>
<name>A0A178Z4B8_9EURO</name>
<reference evidence="1 2" key="1">
    <citation type="submission" date="2016-04" db="EMBL/GenBank/DDBJ databases">
        <title>Draft genome of Fonsecaea erecta CBS 125763.</title>
        <authorList>
            <person name="Weiss V.A."/>
            <person name="Vicente V.A."/>
            <person name="Raittz R.T."/>
            <person name="Moreno L.F."/>
            <person name="De Souza E.M."/>
            <person name="Pedrosa F.O."/>
            <person name="Steffens M.B."/>
            <person name="Faoro H."/>
            <person name="Tadra-Sfeir M.Z."/>
            <person name="Najafzadeh M.J."/>
            <person name="Felipe M.S."/>
            <person name="Teixeira M."/>
            <person name="Sun J."/>
            <person name="Xi L."/>
            <person name="Gomes R."/>
            <person name="De Azevedo C.M."/>
            <person name="Salgado C.G."/>
            <person name="Da Silva M.B."/>
            <person name="Nascimento M.F."/>
            <person name="Queiroz-Telles F."/>
            <person name="Attili D.S."/>
            <person name="Gorbushina A."/>
        </authorList>
    </citation>
    <scope>NUCLEOTIDE SEQUENCE [LARGE SCALE GENOMIC DNA]</scope>
    <source>
        <strain evidence="1 2">CBS 125763</strain>
    </source>
</reference>
<dbReference type="EMBL" id="LVYI01000017">
    <property type="protein sequence ID" value="OAP53945.1"/>
    <property type="molecule type" value="Genomic_DNA"/>
</dbReference>
<sequence>MVTFAAANLPPKDLDIDEERKVFHKEISRIRKFYKDTTDEETLYIRFLAAHNKGLDLLLTEARRRIQAHFYGMRIEEAMKCGIMHSVGTPLGMLHVMVWYAMATTADDHEFRRMYVWAYIRHYNMVRVGLGVLAPFSLSLSHQPLERSERQWVRAIHFFTWCKFEAHNFEIRYDLDIRVLMEDESDPLAARLRGIRIPSWLVGWLSSRASA</sequence>
<dbReference type="Proteomes" id="UP000078343">
    <property type="component" value="Unassembled WGS sequence"/>
</dbReference>
<evidence type="ECO:0000313" key="1">
    <source>
        <dbReference type="EMBL" id="OAP53945.1"/>
    </source>
</evidence>
<protein>
    <submittedName>
        <fullName evidence="1">Uncharacterized protein</fullName>
    </submittedName>
</protein>
<keyword evidence="2" id="KW-1185">Reference proteome</keyword>
<dbReference type="GeneID" id="30015992"/>
<organism evidence="1 2">
    <name type="scientific">Fonsecaea erecta</name>
    <dbReference type="NCBI Taxonomy" id="1367422"/>
    <lineage>
        <taxon>Eukaryota</taxon>
        <taxon>Fungi</taxon>
        <taxon>Dikarya</taxon>
        <taxon>Ascomycota</taxon>
        <taxon>Pezizomycotina</taxon>
        <taxon>Eurotiomycetes</taxon>
        <taxon>Chaetothyriomycetidae</taxon>
        <taxon>Chaetothyriales</taxon>
        <taxon>Herpotrichiellaceae</taxon>
        <taxon>Fonsecaea</taxon>
    </lineage>
</organism>
<dbReference type="OrthoDB" id="4137602at2759"/>